<evidence type="ECO:0000256" key="9">
    <source>
        <dbReference type="ARBA" id="ARBA00046608"/>
    </source>
</evidence>
<dbReference type="EC" id="2.3.1.274" evidence="8 10"/>
<dbReference type="PIRSF" id="PIRSF002465">
    <property type="entry name" value="Phsphlp_syn_PlsX"/>
    <property type="match status" value="1"/>
</dbReference>
<comment type="caution">
    <text evidence="11">The sequence shown here is derived from an EMBL/GenBank/DDBJ whole genome shotgun (WGS) entry which is preliminary data.</text>
</comment>
<dbReference type="PANTHER" id="PTHR30100">
    <property type="entry name" value="FATTY ACID/PHOSPHOLIPID SYNTHESIS PROTEIN PLSX"/>
    <property type="match status" value="1"/>
</dbReference>
<gene>
    <name evidence="10 11" type="primary">plsX</name>
    <name evidence="11" type="ORF">IAA84_10195</name>
</gene>
<dbReference type="HAMAP" id="MF_00019">
    <property type="entry name" value="PlsX"/>
    <property type="match status" value="1"/>
</dbReference>
<keyword evidence="11" id="KW-0012">Acyltransferase</keyword>
<dbReference type="SUPFAM" id="SSF53659">
    <property type="entry name" value="Isocitrate/Isopropylmalate dehydrogenase-like"/>
    <property type="match status" value="1"/>
</dbReference>
<proteinExistence type="inferred from homology"/>
<keyword evidence="5 10" id="KW-0443">Lipid metabolism</keyword>
<evidence type="ECO:0000256" key="1">
    <source>
        <dbReference type="ARBA" id="ARBA00001232"/>
    </source>
</evidence>
<comment type="subcellular location">
    <subcellularLocation>
        <location evidence="10">Cytoplasm</location>
    </subcellularLocation>
    <text evidence="10">Associated with the membrane possibly through PlsY.</text>
</comment>
<dbReference type="GO" id="GO:0008654">
    <property type="term" value="P:phospholipid biosynthetic process"/>
    <property type="evidence" value="ECO:0007669"/>
    <property type="project" value="UniProtKB-KW"/>
</dbReference>
<dbReference type="AlphaFoldDB" id="A0A9D1K6B5"/>
<comment type="similarity">
    <text evidence="10">Belongs to the PlsX family.</text>
</comment>
<accession>A0A9D1K6B5</accession>
<dbReference type="Pfam" id="PF02504">
    <property type="entry name" value="FA_synthesis"/>
    <property type="match status" value="1"/>
</dbReference>
<evidence type="ECO:0000256" key="6">
    <source>
        <dbReference type="ARBA" id="ARBA00023209"/>
    </source>
</evidence>
<reference evidence="11" key="1">
    <citation type="submission" date="2020-10" db="EMBL/GenBank/DDBJ databases">
        <authorList>
            <person name="Gilroy R."/>
        </authorList>
    </citation>
    <scope>NUCLEOTIDE SEQUENCE</scope>
    <source>
        <strain evidence="11">13766</strain>
    </source>
</reference>
<evidence type="ECO:0000256" key="5">
    <source>
        <dbReference type="ARBA" id="ARBA00023098"/>
    </source>
</evidence>
<dbReference type="GO" id="GO:0005737">
    <property type="term" value="C:cytoplasm"/>
    <property type="evidence" value="ECO:0007669"/>
    <property type="project" value="UniProtKB-SubCell"/>
</dbReference>
<comment type="function">
    <text evidence="10">Catalyzes the reversible formation of acyl-phosphate (acyl-PO(4)) from acyl-[acyl-carrier-protein] (acyl-ACP). This enzyme utilizes acyl-ACP as fatty acyl donor, but not acyl-CoA.</text>
</comment>
<dbReference type="Gene3D" id="3.40.718.10">
    <property type="entry name" value="Isopropylmalate Dehydrogenase"/>
    <property type="match status" value="1"/>
</dbReference>
<evidence type="ECO:0000256" key="10">
    <source>
        <dbReference type="HAMAP-Rule" id="MF_00019"/>
    </source>
</evidence>
<dbReference type="PANTHER" id="PTHR30100:SF1">
    <property type="entry name" value="PHOSPHATE ACYLTRANSFERASE"/>
    <property type="match status" value="1"/>
</dbReference>
<evidence type="ECO:0000256" key="4">
    <source>
        <dbReference type="ARBA" id="ARBA00022679"/>
    </source>
</evidence>
<comment type="subunit">
    <text evidence="9 10">Homodimer. Probably interacts with PlsY.</text>
</comment>
<comment type="pathway">
    <text evidence="10">Lipid metabolism; phospholipid metabolism.</text>
</comment>
<keyword evidence="4 10" id="KW-0808">Transferase</keyword>
<dbReference type="InterPro" id="IPR012281">
    <property type="entry name" value="Phospholipid_synth_PlsX-like"/>
</dbReference>
<dbReference type="NCBIfam" id="TIGR00182">
    <property type="entry name" value="plsX"/>
    <property type="match status" value="1"/>
</dbReference>
<reference evidence="11" key="2">
    <citation type="journal article" date="2021" name="PeerJ">
        <title>Extensive microbial diversity within the chicken gut microbiome revealed by metagenomics and culture.</title>
        <authorList>
            <person name="Gilroy R."/>
            <person name="Ravi A."/>
            <person name="Getino M."/>
            <person name="Pursley I."/>
            <person name="Horton D.L."/>
            <person name="Alikhan N.F."/>
            <person name="Baker D."/>
            <person name="Gharbi K."/>
            <person name="Hall N."/>
            <person name="Watson M."/>
            <person name="Adriaenssens E.M."/>
            <person name="Foster-Nyarko E."/>
            <person name="Jarju S."/>
            <person name="Secka A."/>
            <person name="Antonio M."/>
            <person name="Oren A."/>
            <person name="Chaudhuri R.R."/>
            <person name="La Ragione R."/>
            <person name="Hildebrand F."/>
            <person name="Pallen M.J."/>
        </authorList>
    </citation>
    <scope>NUCLEOTIDE SEQUENCE</scope>
    <source>
        <strain evidence="11">13766</strain>
    </source>
</reference>
<dbReference type="GO" id="GO:0043811">
    <property type="term" value="F:phosphate:acyl-[acyl carrier protein] acyltransferase activity"/>
    <property type="evidence" value="ECO:0007669"/>
    <property type="project" value="UniProtKB-UniRule"/>
</dbReference>
<dbReference type="EMBL" id="DVJN01000195">
    <property type="protein sequence ID" value="HIS93374.1"/>
    <property type="molecule type" value="Genomic_DNA"/>
</dbReference>
<evidence type="ECO:0000313" key="12">
    <source>
        <dbReference type="Proteomes" id="UP000824140"/>
    </source>
</evidence>
<dbReference type="InterPro" id="IPR003664">
    <property type="entry name" value="FA_synthesis"/>
</dbReference>
<protein>
    <recommendedName>
        <fullName evidence="8 10">Phosphate acyltransferase</fullName>
        <ecNumber evidence="8 10">2.3.1.274</ecNumber>
    </recommendedName>
    <alternativeName>
        <fullName evidence="10">Acyl-ACP phosphotransacylase</fullName>
    </alternativeName>
    <alternativeName>
        <fullName evidence="10">Acyl-[acyl-carrier-protein]--phosphate acyltransferase</fullName>
    </alternativeName>
    <alternativeName>
        <fullName evidence="10">Phosphate-acyl-ACP acyltransferase</fullName>
    </alternativeName>
</protein>
<keyword evidence="6 10" id="KW-0594">Phospholipid biosynthesis</keyword>
<organism evidence="11 12">
    <name type="scientific">Candidatus Alectryocaccomicrobium excrementavium</name>
    <dbReference type="NCBI Taxonomy" id="2840668"/>
    <lineage>
        <taxon>Bacteria</taxon>
        <taxon>Bacillati</taxon>
        <taxon>Bacillota</taxon>
        <taxon>Clostridia</taxon>
        <taxon>Candidatus Alectryocaccomicrobium</taxon>
    </lineage>
</organism>
<evidence type="ECO:0000256" key="3">
    <source>
        <dbReference type="ARBA" id="ARBA00022516"/>
    </source>
</evidence>
<dbReference type="Proteomes" id="UP000824140">
    <property type="component" value="Unassembled WGS sequence"/>
</dbReference>
<comment type="catalytic activity">
    <reaction evidence="1 10">
        <text>a fatty acyl-[ACP] + phosphate = an acyl phosphate + holo-[ACP]</text>
        <dbReference type="Rhea" id="RHEA:42292"/>
        <dbReference type="Rhea" id="RHEA-COMP:9685"/>
        <dbReference type="Rhea" id="RHEA-COMP:14125"/>
        <dbReference type="ChEBI" id="CHEBI:43474"/>
        <dbReference type="ChEBI" id="CHEBI:59918"/>
        <dbReference type="ChEBI" id="CHEBI:64479"/>
        <dbReference type="ChEBI" id="CHEBI:138651"/>
        <dbReference type="EC" id="2.3.1.274"/>
    </reaction>
</comment>
<keyword evidence="7 10" id="KW-1208">Phospholipid metabolism</keyword>
<sequence>MVIALDAMGGDNAPGAAVEGAIAALEEWKDARVLLFGQKGIAEPRERLELVETTEVITNDEAPMLAVRKKPGSSMVSAILAVKEGRAQAMVSAGSTGALLASGMVRLGRIPGVERPALATIIPSRKRPFLLIDSGANVDCLPKYLVQFGMMGSVYMHRILGVDQPRVGLVNIGAEAEKGNQLTKETHKLMCAQEQFCFAGNVEARDIPSGDFDVVVADGFAGNLILKYTEGLAQALVGMLKDEIQSSRKSMLGAAMMKDAFQSFRSRMDYEEQGGAPLLGVNGAVVKAHGSSSARAFKNAIGQAYRMVKTGMVAEIEKGVREIAQAEKKEETP</sequence>
<name>A0A9D1K6B5_9FIRM</name>
<dbReference type="GO" id="GO:0006633">
    <property type="term" value="P:fatty acid biosynthetic process"/>
    <property type="evidence" value="ECO:0007669"/>
    <property type="project" value="UniProtKB-UniRule"/>
</dbReference>
<keyword evidence="3 10" id="KW-0444">Lipid biosynthesis</keyword>
<keyword evidence="2 10" id="KW-0963">Cytoplasm</keyword>
<evidence type="ECO:0000256" key="8">
    <source>
        <dbReference type="ARBA" id="ARBA00024069"/>
    </source>
</evidence>
<evidence type="ECO:0000256" key="7">
    <source>
        <dbReference type="ARBA" id="ARBA00023264"/>
    </source>
</evidence>
<evidence type="ECO:0000256" key="2">
    <source>
        <dbReference type="ARBA" id="ARBA00022490"/>
    </source>
</evidence>
<evidence type="ECO:0000313" key="11">
    <source>
        <dbReference type="EMBL" id="HIS93374.1"/>
    </source>
</evidence>